<dbReference type="OrthoDB" id="3199820at2759"/>
<dbReference type="Proteomes" id="UP000243723">
    <property type="component" value="Unassembled WGS sequence"/>
</dbReference>
<feature type="compositionally biased region" description="Polar residues" evidence="1">
    <location>
        <begin position="788"/>
        <end position="814"/>
    </location>
</feature>
<dbReference type="SUPFAM" id="SSF57716">
    <property type="entry name" value="Glucocorticoid receptor-like (DNA-binding domain)"/>
    <property type="match status" value="1"/>
</dbReference>
<feature type="region of interest" description="Disordered" evidence="1">
    <location>
        <begin position="904"/>
        <end position="949"/>
    </location>
</feature>
<dbReference type="Pfam" id="PF25823">
    <property type="entry name" value="Ams2-SPT21_N"/>
    <property type="match status" value="1"/>
</dbReference>
<feature type="region of interest" description="Disordered" evidence="1">
    <location>
        <begin position="309"/>
        <end position="584"/>
    </location>
</feature>
<comment type="caution">
    <text evidence="3">The sequence shown here is derived from an EMBL/GenBank/DDBJ whole genome shotgun (WGS) entry which is preliminary data.</text>
</comment>
<accession>A0A2P7Z3X5</accession>
<feature type="domain" description="Ams2/SPT21 N-terminal" evidence="2">
    <location>
        <begin position="24"/>
        <end position="164"/>
    </location>
</feature>
<dbReference type="InterPro" id="IPR013088">
    <property type="entry name" value="Znf_NHR/GATA"/>
</dbReference>
<protein>
    <submittedName>
        <fullName evidence="3">Protein SPT21</fullName>
    </submittedName>
</protein>
<proteinExistence type="predicted"/>
<evidence type="ECO:0000313" key="4">
    <source>
        <dbReference type="Proteomes" id="UP000243723"/>
    </source>
</evidence>
<dbReference type="GO" id="GO:0006357">
    <property type="term" value="P:regulation of transcription by RNA polymerase II"/>
    <property type="evidence" value="ECO:0007669"/>
    <property type="project" value="TreeGrafter"/>
</dbReference>
<evidence type="ECO:0000259" key="2">
    <source>
        <dbReference type="Pfam" id="PF25823"/>
    </source>
</evidence>
<feature type="compositionally biased region" description="Polar residues" evidence="1">
    <location>
        <begin position="935"/>
        <end position="949"/>
    </location>
</feature>
<dbReference type="AlphaFoldDB" id="A0A2P7Z3X5"/>
<feature type="compositionally biased region" description="Polar residues" evidence="1">
    <location>
        <begin position="846"/>
        <end position="868"/>
    </location>
</feature>
<feature type="compositionally biased region" description="Pro residues" evidence="1">
    <location>
        <begin position="392"/>
        <end position="403"/>
    </location>
</feature>
<dbReference type="GO" id="GO:0000183">
    <property type="term" value="P:rDNA heterochromatin formation"/>
    <property type="evidence" value="ECO:0007669"/>
    <property type="project" value="TreeGrafter"/>
</dbReference>
<keyword evidence="4" id="KW-1185">Reference proteome</keyword>
<feature type="region of interest" description="Disordered" evidence="1">
    <location>
        <begin position="693"/>
        <end position="868"/>
    </location>
</feature>
<gene>
    <name evidence="3" type="ORF">B9Z65_6863</name>
</gene>
<dbReference type="GO" id="GO:0030466">
    <property type="term" value="P:silent mating-type cassette heterochromatin formation"/>
    <property type="evidence" value="ECO:0007669"/>
    <property type="project" value="TreeGrafter"/>
</dbReference>
<dbReference type="InterPro" id="IPR042403">
    <property type="entry name" value="Spt21/Ams2"/>
</dbReference>
<dbReference type="InterPro" id="IPR057725">
    <property type="entry name" value="Ams2-SPT21_N"/>
</dbReference>
<feature type="compositionally biased region" description="Low complexity" evidence="1">
    <location>
        <begin position="905"/>
        <end position="925"/>
    </location>
</feature>
<evidence type="ECO:0000256" key="1">
    <source>
        <dbReference type="SAM" id="MobiDB-lite"/>
    </source>
</evidence>
<feature type="compositionally biased region" description="Low complexity" evidence="1">
    <location>
        <begin position="554"/>
        <end position="565"/>
    </location>
</feature>
<feature type="compositionally biased region" description="Basic and acidic residues" evidence="1">
    <location>
        <begin position="735"/>
        <end position="764"/>
    </location>
</feature>
<feature type="compositionally biased region" description="Basic and acidic residues" evidence="1">
    <location>
        <begin position="431"/>
        <end position="440"/>
    </location>
</feature>
<sequence length="1096" mass="119416">MSSPAPYASEMDVGSPSNPFINIPSRSMRVKVLYTFDDSNKTNCLARVRDVVKIPTIPVDDKTQIGVIELRQCIRAIVDHSPEIVARLTQGDFTIYAYDYSEYETPLVGQGMLSSILAACSPNPSAPAHQSKTMITGRVCQNVMAAFHNDVADTLEVKLRLVPVPKPVQNDYIKSMEMYRNMSPALSGGFDPNAWSDNLNADGGIVGHLEQQSQGFEYPTYRHQRQMSNASMNGRPSMPRQGSRPSSRASVRSDYGRPRNESSLQEGFSEEGPARKRAKITQTDWRGKSAFGGTADSLRVTASTAASIRVHKPVATRPGGHSLEPPPRVPTPVPREKDPNRSKAQSFLRRESSLYHAETPQSPYDNQSDAVMSSPEDMQDQTAEGSPLDFPSSPPAMPEPSSPGLPAYPTLADSGYMSGGPMEYIQEEEDRPITKEDRRQASRHKPRAQSTLRSDISFIEQTPGPPEFLPTRMNMGGMPADQLKAHNSQSISSGSRRGSLALPPRPSLSTQQSSMSENAQSTSAPQSESVQPYPARYPPPYPKHTQSQPVRNVPPRSAAASPAPSEGMAFGGKPRSGSGAKRKKAIQEKLLQSLASGSMPTFCANCGAIETPTWRTLYVKIVDGPLPDEQSPEQEDEIMGFDVVERDEVTQEVTKHRIIKKKAKSEGSEFQTIQVCNPCGLWFNKFKLMRPPNKWSKGPKVTRKKGAAKGDLMSDAVELPSDIAMSGLWTDQPQPEDHAQQESDRNDKDSSEEAQDNPKEDHAPRPHSRPRANSMQAANRQPPKDSEWSSGDLNSALQRAIQSSPARFQGTQESPIELEDDLTPRPTRRLLFPSPRKDGEVKSLDDSSPPTKISPNKSPLSNQSQVSINFTIQSEKENLPPISNLTDDLDFSALFDSPSANSIFKTPSKSTHSSSSHLTKTPPSKSIDRFESLLATPTPSKRNSTLTSRTPTRMDAFLPTFSSAEKRALGTPSRYMPLTSPCRSIRSVSGRSISNGSVSGAGGALSGAGLAPMTPFTRQLTQLLSDNPGIDFTSEIAEDQGLGFNFFSPGGMGLGEWGSSPGRVLDFGLGTGTPRKGGDGEGEKEGEKEMGKEVEY</sequence>
<feature type="compositionally biased region" description="Polar residues" evidence="1">
    <location>
        <begin position="359"/>
        <end position="371"/>
    </location>
</feature>
<dbReference type="Gene3D" id="3.30.50.10">
    <property type="entry name" value="Erythroid Transcription Factor GATA-1, subunit A"/>
    <property type="match status" value="1"/>
</dbReference>
<feature type="compositionally biased region" description="Basic and acidic residues" evidence="1">
    <location>
        <begin position="1076"/>
        <end position="1096"/>
    </location>
</feature>
<dbReference type="PANTHER" id="PTHR39147:SF1">
    <property type="entry name" value="PROTEIN SPT21"/>
    <property type="match status" value="1"/>
</dbReference>
<dbReference type="EMBL" id="NHZQ01000331">
    <property type="protein sequence ID" value="PSK42909.1"/>
    <property type="molecule type" value="Genomic_DNA"/>
</dbReference>
<reference evidence="3 4" key="1">
    <citation type="submission" date="2017-05" db="EMBL/GenBank/DDBJ databases">
        <title>Draft genome sequence of Elsinoe australis.</title>
        <authorList>
            <person name="Cheng Q."/>
        </authorList>
    </citation>
    <scope>NUCLEOTIDE SEQUENCE [LARGE SCALE GENOMIC DNA]</scope>
    <source>
        <strain evidence="3 4">NL1</strain>
    </source>
</reference>
<feature type="compositionally biased region" description="Polar residues" evidence="1">
    <location>
        <begin position="507"/>
        <end position="530"/>
    </location>
</feature>
<feature type="compositionally biased region" description="Pro residues" evidence="1">
    <location>
        <begin position="324"/>
        <end position="333"/>
    </location>
</feature>
<feature type="region of interest" description="Disordered" evidence="1">
    <location>
        <begin position="229"/>
        <end position="292"/>
    </location>
</feature>
<feature type="compositionally biased region" description="Low complexity" evidence="1">
    <location>
        <begin position="488"/>
        <end position="499"/>
    </location>
</feature>
<feature type="region of interest" description="Disordered" evidence="1">
    <location>
        <begin position="1063"/>
        <end position="1096"/>
    </location>
</feature>
<organism evidence="3 4">
    <name type="scientific">Elsinoe australis</name>
    <dbReference type="NCBI Taxonomy" id="40998"/>
    <lineage>
        <taxon>Eukaryota</taxon>
        <taxon>Fungi</taxon>
        <taxon>Dikarya</taxon>
        <taxon>Ascomycota</taxon>
        <taxon>Pezizomycotina</taxon>
        <taxon>Dothideomycetes</taxon>
        <taxon>Dothideomycetidae</taxon>
        <taxon>Myriangiales</taxon>
        <taxon>Elsinoaceae</taxon>
        <taxon>Elsinoe</taxon>
    </lineage>
</organism>
<dbReference type="GO" id="GO:0008270">
    <property type="term" value="F:zinc ion binding"/>
    <property type="evidence" value="ECO:0007669"/>
    <property type="project" value="InterPro"/>
</dbReference>
<name>A0A2P7Z3X5_9PEZI</name>
<evidence type="ECO:0000313" key="3">
    <source>
        <dbReference type="EMBL" id="PSK42909.1"/>
    </source>
</evidence>
<feature type="compositionally biased region" description="Basic and acidic residues" evidence="1">
    <location>
        <begin position="835"/>
        <end position="845"/>
    </location>
</feature>
<dbReference type="PANTHER" id="PTHR39147">
    <property type="entry name" value="PROTEIN SPT21"/>
    <property type="match status" value="1"/>
</dbReference>